<protein>
    <recommendedName>
        <fullName evidence="5">Transcriptional regulator</fullName>
    </recommendedName>
</protein>
<evidence type="ECO:0008006" key="5">
    <source>
        <dbReference type="Google" id="ProtNLM"/>
    </source>
</evidence>
<dbReference type="AlphaFoldDB" id="A0A2J6N7S3"/>
<reference evidence="2" key="3">
    <citation type="submission" date="2020-10" db="EMBL/GenBank/DDBJ databases">
        <title>Fervidococcus fontis strain 3639Fd - the first crenarchaeon capable of growth on lipids.</title>
        <authorList>
            <person name="Kochetkova T.V."/>
            <person name="Elcheninov A.G."/>
            <person name="Toschakov S.V."/>
            <person name="Kublanov I.V."/>
        </authorList>
    </citation>
    <scope>NUCLEOTIDE SEQUENCE</scope>
    <source>
        <strain evidence="2">3639Fd</strain>
    </source>
</reference>
<dbReference type="Proteomes" id="UP000886076">
    <property type="component" value="Unassembled WGS sequence"/>
</dbReference>
<organism evidence="3 4">
    <name type="scientific">Fervidicoccus fontis</name>
    <dbReference type="NCBI Taxonomy" id="683846"/>
    <lineage>
        <taxon>Archaea</taxon>
        <taxon>Thermoproteota</taxon>
        <taxon>Thermoprotei</taxon>
        <taxon>Fervidicoccales</taxon>
        <taxon>Fervidicoccaceae</taxon>
        <taxon>Fervidicoccus</taxon>
    </lineage>
</organism>
<evidence type="ECO:0000313" key="4">
    <source>
        <dbReference type="Proteomes" id="UP000237153"/>
    </source>
</evidence>
<dbReference type="EMBL" id="DSFH01000047">
    <property type="protein sequence ID" value="HEW64079.1"/>
    <property type="molecule type" value="Genomic_DNA"/>
</dbReference>
<evidence type="ECO:0000313" key="3">
    <source>
        <dbReference type="EMBL" id="PMB75490.1"/>
    </source>
</evidence>
<dbReference type="Proteomes" id="UP000652307">
    <property type="component" value="Unassembled WGS sequence"/>
</dbReference>
<reference evidence="3 4" key="1">
    <citation type="submission" date="2018-01" db="EMBL/GenBank/DDBJ databases">
        <title>Metagenomic assembled genomes from two thermal pools in the Uzon Caldera, Kamchatka, Russia.</title>
        <authorList>
            <person name="Wilkins L."/>
            <person name="Ettinger C."/>
        </authorList>
    </citation>
    <scope>NUCLEOTIDE SEQUENCE [LARGE SCALE GENOMIC DNA]</scope>
    <source>
        <strain evidence="3">ZAV-06</strain>
    </source>
</reference>
<name>A0A2J6N7S3_9CREN</name>
<sequence>MDYFLTNLSVGEILAVRELERVYGIKNPESVIEILISKGLLERGTGCYNLSKTVREKLRSYKKQLI</sequence>
<accession>A0A2J6N7S3</accession>
<comment type="caution">
    <text evidence="3">The sequence shown here is derived from an EMBL/GenBank/DDBJ whole genome shotgun (WGS) entry which is preliminary data.</text>
</comment>
<evidence type="ECO:0000313" key="2">
    <source>
        <dbReference type="EMBL" id="MBE9391483.1"/>
    </source>
</evidence>
<proteinExistence type="predicted"/>
<gene>
    <name evidence="3" type="ORF">C0188_03145</name>
    <name evidence="1" type="ORF">ENO39_03375</name>
    <name evidence="2" type="ORF">IOK49_05280</name>
</gene>
<dbReference type="EMBL" id="JADEZV010000003">
    <property type="protein sequence ID" value="MBE9391483.1"/>
    <property type="molecule type" value="Genomic_DNA"/>
</dbReference>
<evidence type="ECO:0000313" key="1">
    <source>
        <dbReference type="EMBL" id="HEW64079.1"/>
    </source>
</evidence>
<dbReference type="Proteomes" id="UP000237153">
    <property type="component" value="Unassembled WGS sequence"/>
</dbReference>
<reference evidence="1" key="2">
    <citation type="journal article" date="2020" name="mSystems">
        <title>Genome- and Community-Level Interaction Insights into Carbon Utilization and Element Cycling Functions of Hydrothermarchaeota in Hydrothermal Sediment.</title>
        <authorList>
            <person name="Zhou Z."/>
            <person name="Liu Y."/>
            <person name="Xu W."/>
            <person name="Pan J."/>
            <person name="Luo Z.H."/>
            <person name="Li M."/>
        </authorList>
    </citation>
    <scope>NUCLEOTIDE SEQUENCE [LARGE SCALE GENOMIC DNA]</scope>
    <source>
        <strain evidence="1">SpSt-1261</strain>
    </source>
</reference>
<dbReference type="EMBL" id="PNIM01000014">
    <property type="protein sequence ID" value="PMB75490.1"/>
    <property type="molecule type" value="Genomic_DNA"/>
</dbReference>
<dbReference type="Pfam" id="PF22511">
    <property type="entry name" value="PBP2"/>
    <property type="match status" value="1"/>
</dbReference>
<dbReference type="InterPro" id="IPR054264">
    <property type="entry name" value="PBP2"/>
</dbReference>